<dbReference type="Proteomes" id="UP000070633">
    <property type="component" value="Unassembled WGS sequence"/>
</dbReference>
<proteinExistence type="predicted"/>
<sequence length="109" mass="12517">MYFNRADSTNLGRRMPDEKELNIQIPEDLEPTYSNMVQIAHSDDEFSLRFIQRVHGTGMAKAKSIVSISPKHAKRLTRALEGNIKKYESKFGEIDLPEEEKTEDVDYVG</sequence>
<gene>
    <name evidence="1" type="ORF">AKJ55_00650</name>
</gene>
<evidence type="ECO:0000313" key="1">
    <source>
        <dbReference type="EMBL" id="KXB08642.1"/>
    </source>
</evidence>
<accession>A0ABR5TNF8</accession>
<evidence type="ECO:0000313" key="2">
    <source>
        <dbReference type="Proteomes" id="UP000070633"/>
    </source>
</evidence>
<dbReference type="Pfam" id="PF11950">
    <property type="entry name" value="DUF3467"/>
    <property type="match status" value="1"/>
</dbReference>
<organism evidence="1 2">
    <name type="scientific">candidate division MSBL1 archaeon SCGC-AAA382M17</name>
    <dbReference type="NCBI Taxonomy" id="1698284"/>
    <lineage>
        <taxon>Archaea</taxon>
        <taxon>Methanobacteriati</taxon>
        <taxon>Methanobacteriota</taxon>
        <taxon>candidate division MSBL1</taxon>
    </lineage>
</organism>
<protein>
    <recommendedName>
        <fullName evidence="3">DUF3467 domain-containing protein</fullName>
    </recommendedName>
</protein>
<dbReference type="InterPro" id="IPR021857">
    <property type="entry name" value="DUF3467"/>
</dbReference>
<dbReference type="EMBL" id="LHYI01000010">
    <property type="protein sequence ID" value="KXB08642.1"/>
    <property type="molecule type" value="Genomic_DNA"/>
</dbReference>
<comment type="caution">
    <text evidence="1">The sequence shown here is derived from an EMBL/GenBank/DDBJ whole genome shotgun (WGS) entry which is preliminary data.</text>
</comment>
<keyword evidence="2" id="KW-1185">Reference proteome</keyword>
<reference evidence="1 2" key="1">
    <citation type="journal article" date="2016" name="Sci. Rep.">
        <title>Metabolic traits of an uncultured archaeal lineage -MSBL1- from brine pools of the Red Sea.</title>
        <authorList>
            <person name="Mwirichia R."/>
            <person name="Alam I."/>
            <person name="Rashid M."/>
            <person name="Vinu M."/>
            <person name="Ba-Alawi W."/>
            <person name="Anthony Kamau A."/>
            <person name="Kamanda Ngugi D."/>
            <person name="Goker M."/>
            <person name="Klenk H.P."/>
            <person name="Bajic V."/>
            <person name="Stingl U."/>
        </authorList>
    </citation>
    <scope>NUCLEOTIDE SEQUENCE [LARGE SCALE GENOMIC DNA]</scope>
    <source>
        <strain evidence="1">SCGC-AAA382M17</strain>
    </source>
</reference>
<name>A0ABR5TNF8_9EURY</name>
<evidence type="ECO:0008006" key="3">
    <source>
        <dbReference type="Google" id="ProtNLM"/>
    </source>
</evidence>